<gene>
    <name evidence="11" type="ORF">HICCMSTLAB_LOCUS414</name>
</gene>
<dbReference type="GO" id="GO:0004197">
    <property type="term" value="F:cysteine-type endopeptidase activity"/>
    <property type="evidence" value="ECO:0007669"/>
    <property type="project" value="UniProtKB-EC"/>
</dbReference>
<dbReference type="InterPro" id="IPR004134">
    <property type="entry name" value="Peptidase_C1B"/>
</dbReference>
<dbReference type="PANTHER" id="PTHR10363:SF2">
    <property type="entry name" value="BLEOMYCIN HYDROLASE"/>
    <property type="match status" value="1"/>
</dbReference>
<dbReference type="EC" id="3.4.22.40" evidence="3 9"/>
<accession>A0A8J2EB89</accession>
<keyword evidence="5 9" id="KW-0963">Cytoplasm</keyword>
<proteinExistence type="inferred from homology"/>
<name>A0A8J2EB89_COTCN</name>
<dbReference type="Proteomes" id="UP000786811">
    <property type="component" value="Unassembled WGS sequence"/>
</dbReference>
<feature type="active site" evidence="10">
    <location>
        <position position="405"/>
    </location>
</feature>
<reference evidence="11" key="1">
    <citation type="submission" date="2021-04" db="EMBL/GenBank/DDBJ databases">
        <authorList>
            <person name="Chebbi M.A.C M."/>
        </authorList>
    </citation>
    <scope>NUCLEOTIDE SEQUENCE</scope>
</reference>
<protein>
    <recommendedName>
        <fullName evidence="4 9">Bleomycin hydrolase</fullName>
        <ecNumber evidence="3 9">3.4.22.40</ecNumber>
    </recommendedName>
</protein>
<feature type="active site" evidence="10">
    <location>
        <position position="383"/>
    </location>
</feature>
<dbReference type="GO" id="GO:0009636">
    <property type="term" value="P:response to toxic substance"/>
    <property type="evidence" value="ECO:0007669"/>
    <property type="project" value="TreeGrafter"/>
</dbReference>
<sequence>MYININSFFFSLIAGMLTSKILDEFHQKFYEDKKNILAQNVCTKSDPLECCLSRSNIEKTNHVFQHKVSEVKPMTNQKNSGRCWIFATLNVIRIPFVKQYNLEEFEFSQPYLFFWDKIERSNYFLHNIVKTAKQGEKVEDRLVSFLLHDPTCDGGQWDMICNLINKYGLVPKSCFPESWTSESTSRMNFLLTSKLREFAKELRNIITDGASDDLIEKKIYEQMNIIYRIVGICLGIPAQEITWEYYDKSKAYHSIGPITGLDFYKKFVKPFYNIDDKVCLVTDPRPSHPFGHLYTVDCLGNVKGGHDTVYNNQPVDLLLSLVGKSIKQNEAVWFGCEVIKRFASKQGFHSIDAHDINSLFGIDTQMGLSKADRLIYGESSMTHAMVFTGVSFDPDEKVTKLRVENSWGEERGEKGFIAMTADWFMEFVFEIVVDKKFVPAEVLAVFQQKPIVLPAWDPMGTLAQ</sequence>
<dbReference type="SUPFAM" id="SSF54001">
    <property type="entry name" value="Cysteine proteinases"/>
    <property type="match status" value="1"/>
</dbReference>
<dbReference type="GO" id="GO:0006508">
    <property type="term" value="P:proteolysis"/>
    <property type="evidence" value="ECO:0007669"/>
    <property type="project" value="UniProtKB-KW"/>
</dbReference>
<dbReference type="CDD" id="cd00585">
    <property type="entry name" value="Peptidase_C1B"/>
    <property type="match status" value="1"/>
</dbReference>
<keyword evidence="7 9" id="KW-0378">Hydrolase</keyword>
<keyword evidence="8 9" id="KW-0788">Thiol protease</keyword>
<evidence type="ECO:0000313" key="11">
    <source>
        <dbReference type="EMBL" id="CAG5073471.1"/>
    </source>
</evidence>
<dbReference type="EMBL" id="CAJNRD030001114">
    <property type="protein sequence ID" value="CAG5073471.1"/>
    <property type="molecule type" value="Genomic_DNA"/>
</dbReference>
<dbReference type="GO" id="GO:0070005">
    <property type="term" value="F:cysteine-type aminopeptidase activity"/>
    <property type="evidence" value="ECO:0007669"/>
    <property type="project" value="InterPro"/>
</dbReference>
<dbReference type="PIRSF" id="PIRSF005700">
    <property type="entry name" value="PepC"/>
    <property type="match status" value="1"/>
</dbReference>
<organism evidence="11 12">
    <name type="scientific">Cotesia congregata</name>
    <name type="common">Parasitoid wasp</name>
    <name type="synonym">Apanteles congregatus</name>
    <dbReference type="NCBI Taxonomy" id="51543"/>
    <lineage>
        <taxon>Eukaryota</taxon>
        <taxon>Metazoa</taxon>
        <taxon>Ecdysozoa</taxon>
        <taxon>Arthropoda</taxon>
        <taxon>Hexapoda</taxon>
        <taxon>Insecta</taxon>
        <taxon>Pterygota</taxon>
        <taxon>Neoptera</taxon>
        <taxon>Endopterygota</taxon>
        <taxon>Hymenoptera</taxon>
        <taxon>Apocrita</taxon>
        <taxon>Ichneumonoidea</taxon>
        <taxon>Braconidae</taxon>
        <taxon>Microgastrinae</taxon>
        <taxon>Cotesia</taxon>
    </lineage>
</organism>
<comment type="catalytic activity">
    <reaction evidence="1 9">
        <text>Inactivates bleomycin B2 (a cytotoxic glycometallopeptide) by hydrolysis of a carboxyamide bond of beta-aminoalanine, but also shows general aminopeptidase activity. The specificity varies somewhat with source, but amino acid arylamides of Met, Leu and Ala are preferred.</text>
        <dbReference type="EC" id="3.4.22.40"/>
    </reaction>
</comment>
<evidence type="ECO:0000313" key="12">
    <source>
        <dbReference type="Proteomes" id="UP000786811"/>
    </source>
</evidence>
<dbReference type="InterPro" id="IPR000169">
    <property type="entry name" value="Pept_cys_AS"/>
</dbReference>
<evidence type="ECO:0000256" key="5">
    <source>
        <dbReference type="ARBA" id="ARBA00022490"/>
    </source>
</evidence>
<evidence type="ECO:0000256" key="9">
    <source>
        <dbReference type="PIRNR" id="PIRNR005700"/>
    </source>
</evidence>
<comment type="caution">
    <text evidence="11">The sequence shown here is derived from an EMBL/GenBank/DDBJ whole genome shotgun (WGS) entry which is preliminary data.</text>
</comment>
<dbReference type="InterPro" id="IPR038765">
    <property type="entry name" value="Papain-like_cys_pep_sf"/>
</dbReference>
<dbReference type="PANTHER" id="PTHR10363">
    <property type="entry name" value="BLEOMYCIN HYDROLASE"/>
    <property type="match status" value="1"/>
</dbReference>
<evidence type="ECO:0000256" key="6">
    <source>
        <dbReference type="ARBA" id="ARBA00022670"/>
    </source>
</evidence>
<evidence type="ECO:0000256" key="3">
    <source>
        <dbReference type="ARBA" id="ARBA00012465"/>
    </source>
</evidence>
<dbReference type="Pfam" id="PF03051">
    <property type="entry name" value="Peptidase_C1_2"/>
    <property type="match status" value="1"/>
</dbReference>
<evidence type="ECO:0000256" key="10">
    <source>
        <dbReference type="PIRSR" id="PIRSR005700-1"/>
    </source>
</evidence>
<dbReference type="AlphaFoldDB" id="A0A8J2EB89"/>
<evidence type="ECO:0000256" key="7">
    <source>
        <dbReference type="ARBA" id="ARBA00022801"/>
    </source>
</evidence>
<dbReference type="GO" id="GO:0043418">
    <property type="term" value="P:homocysteine catabolic process"/>
    <property type="evidence" value="ECO:0007669"/>
    <property type="project" value="TreeGrafter"/>
</dbReference>
<feature type="active site" evidence="10">
    <location>
        <position position="83"/>
    </location>
</feature>
<dbReference type="Gene3D" id="3.90.70.10">
    <property type="entry name" value="Cysteine proteinases"/>
    <property type="match status" value="1"/>
</dbReference>
<dbReference type="PROSITE" id="PS00139">
    <property type="entry name" value="THIOL_PROTEASE_CYS"/>
    <property type="match status" value="1"/>
</dbReference>
<evidence type="ECO:0000256" key="4">
    <source>
        <dbReference type="ARBA" id="ARBA00022227"/>
    </source>
</evidence>
<dbReference type="OrthoDB" id="2666448at2759"/>
<evidence type="ECO:0000256" key="1">
    <source>
        <dbReference type="ARBA" id="ARBA00000423"/>
    </source>
</evidence>
<comment type="similarity">
    <text evidence="9">Belongs to the peptidase C1 family.</text>
</comment>
<keyword evidence="12" id="KW-1185">Reference proteome</keyword>
<dbReference type="FunFam" id="3.90.70.10:FF:000021">
    <property type="entry name" value="Bleomycin hydrolase"/>
    <property type="match status" value="1"/>
</dbReference>
<keyword evidence="6 9" id="KW-0645">Protease</keyword>
<evidence type="ECO:0000256" key="8">
    <source>
        <dbReference type="ARBA" id="ARBA00022807"/>
    </source>
</evidence>
<dbReference type="GO" id="GO:0005737">
    <property type="term" value="C:cytoplasm"/>
    <property type="evidence" value="ECO:0007669"/>
    <property type="project" value="UniProtKB-SubCell"/>
</dbReference>
<evidence type="ECO:0000256" key="2">
    <source>
        <dbReference type="ARBA" id="ARBA00004496"/>
    </source>
</evidence>
<comment type="subcellular location">
    <subcellularLocation>
        <location evidence="2 9">Cytoplasm</location>
    </subcellularLocation>
</comment>